<protein>
    <submittedName>
        <fullName evidence="2">Uncharacterized protein</fullName>
    </submittedName>
</protein>
<evidence type="ECO:0000313" key="2">
    <source>
        <dbReference type="Ensembl" id="ENSEASP00005013059.1"/>
    </source>
</evidence>
<dbReference type="AlphaFoldDB" id="A0A8C4LSS8"/>
<evidence type="ECO:0000256" key="1">
    <source>
        <dbReference type="SAM" id="MobiDB-lite"/>
    </source>
</evidence>
<dbReference type="Ensembl" id="ENSEAST00005014192.1">
    <property type="protein sequence ID" value="ENSEASP00005013059.1"/>
    <property type="gene ID" value="ENSEASG00005009116.1"/>
</dbReference>
<reference evidence="2" key="1">
    <citation type="submission" date="2023-03" db="UniProtKB">
        <authorList>
            <consortium name="Ensembl"/>
        </authorList>
    </citation>
    <scope>IDENTIFICATION</scope>
</reference>
<accession>A0A8C4LSS8</accession>
<proteinExistence type="predicted"/>
<organism evidence="2">
    <name type="scientific">Equus asinus asinus</name>
    <dbReference type="NCBI Taxonomy" id="83772"/>
    <lineage>
        <taxon>Eukaryota</taxon>
        <taxon>Metazoa</taxon>
        <taxon>Chordata</taxon>
        <taxon>Craniata</taxon>
        <taxon>Vertebrata</taxon>
        <taxon>Euteleostomi</taxon>
        <taxon>Mammalia</taxon>
        <taxon>Eutheria</taxon>
        <taxon>Laurasiatheria</taxon>
        <taxon>Perissodactyla</taxon>
        <taxon>Equidae</taxon>
        <taxon>Equus</taxon>
    </lineage>
</organism>
<sequence>FPALQWGSQPDAFQLTCPLSVSGFDPPNLLLPPSNSKSVGSCHICGIPATWASAGCSSDTGPGRSFMLTPRAPPPPSSPLNSKARVGQWSLPRLPLQPLGAGWGILPQALIPVLPPAPSPP</sequence>
<feature type="region of interest" description="Disordered" evidence="1">
    <location>
        <begin position="56"/>
        <end position="84"/>
    </location>
</feature>
<name>A0A8C4LSS8_EQUAS</name>